<dbReference type="InterPro" id="IPR050902">
    <property type="entry name" value="ABC_Transporter_SBP"/>
</dbReference>
<dbReference type="AlphaFoldDB" id="A0AAU7DYF8"/>
<dbReference type="SUPFAM" id="SSF53807">
    <property type="entry name" value="Helical backbone' metal receptor"/>
    <property type="match status" value="1"/>
</dbReference>
<dbReference type="InterPro" id="IPR002491">
    <property type="entry name" value="ABC_transptr_periplasmic_BD"/>
</dbReference>
<protein>
    <submittedName>
        <fullName evidence="4">ABC transporter substrate-binding protein</fullName>
    </submittedName>
</protein>
<accession>A0AAU7DYF8</accession>
<dbReference type="Gene3D" id="3.40.50.1980">
    <property type="entry name" value="Nitrogenase molybdenum iron protein domain"/>
    <property type="match status" value="2"/>
</dbReference>
<sequence>MHFLAGPRARTRSVAQRPKGVALAALALIVSVSLAACGGNSNQGEGPSKEQTHELDGGKVLAETQEFISADPLAVEGPSTALIHESTMEAPEVLPTPELPVTVTDMQDTEVTVTDTSRILAIDMYGTTSRIVYRLGLGDNLVGRDTSTNFPQAEHLPLVTVGGHDLTAEAILALDPSVIITDTSLGPWDVILQMRESGIPVVVVDSQRNIHNVAPMVQQIADALGISQRGEELAAEVDSEISAKIAEIAKNAPSDEAKKLRMAFLYVRGDSGVYYMFGQGTGADTLITALGGIDVSAEIGWDGMRPISDEGLISAAPDVIFVMSKGLESAGGVDGLISTLPAVGQTPAGEKKRIIDMDDTQILSYGPATADVLDALAVAVYAPEANNK</sequence>
<name>A0AAU7DYF8_9MICO</name>
<keyword evidence="2" id="KW-0732">Signal</keyword>
<comment type="similarity">
    <text evidence="1">Belongs to the bacterial solute-binding protein 8 family.</text>
</comment>
<evidence type="ECO:0000256" key="1">
    <source>
        <dbReference type="ARBA" id="ARBA00008814"/>
    </source>
</evidence>
<organism evidence="4">
    <name type="scientific">Jonesiaceae bacterium BS-20</name>
    <dbReference type="NCBI Taxonomy" id="3120821"/>
    <lineage>
        <taxon>Bacteria</taxon>
        <taxon>Bacillati</taxon>
        <taxon>Actinomycetota</taxon>
        <taxon>Actinomycetes</taxon>
        <taxon>Micrococcales</taxon>
        <taxon>Jonesiaceae</taxon>
    </lineage>
</organism>
<proteinExistence type="inferred from homology"/>
<reference evidence="4" key="1">
    <citation type="submission" date="2024-02" db="EMBL/GenBank/DDBJ databases">
        <title>Tomenella chthoni gen. nov. sp. nov., a member of the family Jonesiaceae isolated from bat guano.</title>
        <authorList>
            <person name="Miller S.L."/>
            <person name="King J."/>
            <person name="Sankaranarayanan K."/>
            <person name="Lawson P.A."/>
        </authorList>
    </citation>
    <scope>NUCLEOTIDE SEQUENCE</scope>
    <source>
        <strain evidence="4">BS-20</strain>
    </source>
</reference>
<evidence type="ECO:0000256" key="2">
    <source>
        <dbReference type="SAM" id="SignalP"/>
    </source>
</evidence>
<evidence type="ECO:0000259" key="3">
    <source>
        <dbReference type="PROSITE" id="PS50983"/>
    </source>
</evidence>
<dbReference type="PROSITE" id="PS50983">
    <property type="entry name" value="FE_B12_PBP"/>
    <property type="match status" value="1"/>
</dbReference>
<dbReference type="PANTHER" id="PTHR30535">
    <property type="entry name" value="VITAMIN B12-BINDING PROTEIN"/>
    <property type="match status" value="1"/>
</dbReference>
<dbReference type="EMBL" id="CP146203">
    <property type="protein sequence ID" value="XBH22067.1"/>
    <property type="molecule type" value="Genomic_DNA"/>
</dbReference>
<feature type="signal peptide" evidence="2">
    <location>
        <begin position="1"/>
        <end position="35"/>
    </location>
</feature>
<feature type="domain" description="Fe/B12 periplasmic-binding" evidence="3">
    <location>
        <begin position="120"/>
        <end position="384"/>
    </location>
</feature>
<evidence type="ECO:0000313" key="4">
    <source>
        <dbReference type="EMBL" id="XBH22067.1"/>
    </source>
</evidence>
<gene>
    <name evidence="4" type="ORF">V5R04_02220</name>
</gene>
<feature type="chain" id="PRO_5043705850" evidence="2">
    <location>
        <begin position="36"/>
        <end position="388"/>
    </location>
</feature>
<dbReference type="PANTHER" id="PTHR30535:SF4">
    <property type="entry name" value="HEMIN-BINDING PERIPLASMIC PROTEIN HMUT"/>
    <property type="match status" value="1"/>
</dbReference>
<dbReference type="Pfam" id="PF01497">
    <property type="entry name" value="Peripla_BP_2"/>
    <property type="match status" value="1"/>
</dbReference>